<dbReference type="OrthoDB" id="1247582at2759"/>
<proteinExistence type="predicted"/>
<accession>A0A9D3UYW0</accession>
<evidence type="ECO:0000313" key="1">
    <source>
        <dbReference type="EMBL" id="KAH1064903.1"/>
    </source>
</evidence>
<dbReference type="AlphaFoldDB" id="A0A9D3UYW0"/>
<organism evidence="1 2">
    <name type="scientific">Gossypium stocksii</name>
    <dbReference type="NCBI Taxonomy" id="47602"/>
    <lineage>
        <taxon>Eukaryota</taxon>
        <taxon>Viridiplantae</taxon>
        <taxon>Streptophyta</taxon>
        <taxon>Embryophyta</taxon>
        <taxon>Tracheophyta</taxon>
        <taxon>Spermatophyta</taxon>
        <taxon>Magnoliopsida</taxon>
        <taxon>eudicotyledons</taxon>
        <taxon>Gunneridae</taxon>
        <taxon>Pentapetalae</taxon>
        <taxon>rosids</taxon>
        <taxon>malvids</taxon>
        <taxon>Malvales</taxon>
        <taxon>Malvaceae</taxon>
        <taxon>Malvoideae</taxon>
        <taxon>Gossypium</taxon>
    </lineage>
</organism>
<protein>
    <submittedName>
        <fullName evidence="1">Uncharacterized protein</fullName>
    </submittedName>
</protein>
<name>A0A9D3UYW0_9ROSI</name>
<sequence length="187" mass="21236">MEAYTLGVCMYKAFYHSTSNLSCSRFQANVFRVEREQDFSDLLAYFKSKYIQKRPKSVFLKEVVEGDGDSRLSEYHHTKKVRFKDRSDAFSVDMVVDFVPPSSMTMSWKDKLLGAGSYGAGQGSAVLDGGSDGDFILLDDDVIRSTINGIPAIDFFDRVKQILYKEIEMTVVLKLLERNISYGILFN</sequence>
<evidence type="ECO:0000313" key="2">
    <source>
        <dbReference type="Proteomes" id="UP000828251"/>
    </source>
</evidence>
<dbReference type="EMBL" id="JAIQCV010000009">
    <property type="protein sequence ID" value="KAH1064903.1"/>
    <property type="molecule type" value="Genomic_DNA"/>
</dbReference>
<comment type="caution">
    <text evidence="1">The sequence shown here is derived from an EMBL/GenBank/DDBJ whole genome shotgun (WGS) entry which is preliminary data.</text>
</comment>
<reference evidence="1 2" key="1">
    <citation type="journal article" date="2021" name="Plant Biotechnol. J.">
        <title>Multi-omics assisted identification of the key and species-specific regulatory components of drought-tolerant mechanisms in Gossypium stocksii.</title>
        <authorList>
            <person name="Yu D."/>
            <person name="Ke L."/>
            <person name="Zhang D."/>
            <person name="Wu Y."/>
            <person name="Sun Y."/>
            <person name="Mei J."/>
            <person name="Sun J."/>
            <person name="Sun Y."/>
        </authorList>
    </citation>
    <scope>NUCLEOTIDE SEQUENCE [LARGE SCALE GENOMIC DNA]</scope>
    <source>
        <strain evidence="2">cv. E1</strain>
        <tissue evidence="1">Leaf</tissue>
    </source>
</reference>
<gene>
    <name evidence="1" type="ORF">J1N35_029890</name>
</gene>
<keyword evidence="2" id="KW-1185">Reference proteome</keyword>
<dbReference type="Proteomes" id="UP000828251">
    <property type="component" value="Unassembled WGS sequence"/>
</dbReference>